<sequence length="1241" mass="138173">MPEYAFIFFLLLPFLPLLLPPAATAKTFYLKTQFEKNDGIVEKDLLNCSLNGIDLTELGLERNCEQWPDLGTGVFVGDAGGWHVRVGEWGRRGRHASCRGIGDAGDCISGSGNRVAGDGMSGSGNGDAGDGMLRVGESGTPGIASLGRGIGSPGMACPGRGMRTPGMACPGRGMRTPGIACPCRGIGDAGDGMFGSGNGDAGDGMLRVGESGTPGIASLGRGIGSPGMACPGRGMGTPGIACPCRGIGDAGDGMFGSGNGDAGDDMSGSGNGDAGDCMSGSGNGDAGDGMSGSGNGDAGDCMYGSGNRGLSKALMTGKKFYICLQAVNYWGARMLYLRDSKHFVDRPLLNEPKKVVEQFKARFNVTEWKQFVVSDMSPAQVDELGKFVQENFGKADGLLIPHEPEDWKENPQKFDQIKDAELKKWANEMHKMWKKMSKKMASIMNSKGNQQKHSMLYVSNPFVVPGGRFRELRYWDSYWIVRGLLASGMTSSVRNICKNFAELIDRFGFVPAGNRIFYSKRSQPPFLTLMVYDYFGATGDAKFLKEILPTLEKELDFWRTKRSVEVIVKGKKKTFYQYRADTNMPRPEAFCQDVDLVKNMTDPKEKAKVWRNIASASESGWDFSSRWIQKDEADTANAWKLTNLMTTRIVPMDLNALMCGNMEMLAHLYLQIGDKAKSRAYHGKYQLFMEDFKSLFYKKEHGIWYDYNMDNGTLNEAFYGSAAMPLFVRCYDTIDLGTAERLFQRLELFDKQHKLLGHPFGVPVSITVNSSQQWDFPNILPPSQHMLIEGLRRSSNKRMEDKAKEMAQKWVSANYNRFQNCLRQMWDKMTADTGTPGSGGEYSAQMGFGWTNGAMLDLLVTYGDVLKLKGLPEIRCGLKDLVQEPEQYPNNVSEYRAQRFMEAQKKVDEINRSQNDWTAVVYEKFALMTEQQLRRLYGVPKKNRTRKPNPQFKQAVAPIDYGDLPKAFDARQKWPECADFISTVTYQENCGSCWAVSAASTFTDRICIARLKKGIKTDSKDPRAYVSAQYTLECAPPNSDGCNGSDPIEAWKLYRKNGTVSGTDYEMHSGCKPYIIPSMSETEKNNTSCEKTCNAQLLEKQFGKENVPYEPFLIDNLHMPRATHTVTWEGTNDPNRELKMMRELITNGPIQVVYMIYSDFKECGQHGIYTHSPISTTMNDSHASKMIGWGEEEQNGEIKKYWLLVNTWSTWWGDQGLFKIRRGTDEVEVESWGIYFGTPQI</sequence>
<dbReference type="WBParaSite" id="Gr19_v10_g11676.t1">
    <property type="protein sequence ID" value="Gr19_v10_g11676.t1"/>
    <property type="gene ID" value="Gr19_v10_g11676"/>
</dbReference>
<evidence type="ECO:0000256" key="5">
    <source>
        <dbReference type="ARBA" id="ARBA00022670"/>
    </source>
</evidence>
<evidence type="ECO:0000256" key="6">
    <source>
        <dbReference type="ARBA" id="ARBA00022801"/>
    </source>
</evidence>
<dbReference type="GO" id="GO:0008234">
    <property type="term" value="F:cysteine-type peptidase activity"/>
    <property type="evidence" value="ECO:0007669"/>
    <property type="project" value="UniProtKB-KW"/>
</dbReference>
<dbReference type="PRINTS" id="PR00744">
    <property type="entry name" value="GLHYDRLASE37"/>
</dbReference>
<proteinExistence type="inferred from homology"/>
<dbReference type="Pfam" id="PF01204">
    <property type="entry name" value="Trehalase"/>
    <property type="match status" value="1"/>
</dbReference>
<keyword evidence="5" id="KW-0645">Protease</keyword>
<dbReference type="SUPFAM" id="SSF54001">
    <property type="entry name" value="Cysteine proteinases"/>
    <property type="match status" value="1"/>
</dbReference>
<comment type="catalytic activity">
    <reaction evidence="1 8">
        <text>alpha,alpha-trehalose + H2O = alpha-D-glucose + beta-D-glucose</text>
        <dbReference type="Rhea" id="RHEA:32675"/>
        <dbReference type="ChEBI" id="CHEBI:15377"/>
        <dbReference type="ChEBI" id="CHEBI:15903"/>
        <dbReference type="ChEBI" id="CHEBI:16551"/>
        <dbReference type="ChEBI" id="CHEBI:17925"/>
        <dbReference type="EC" id="3.2.1.28"/>
    </reaction>
</comment>
<dbReference type="GO" id="GO:0005993">
    <property type="term" value="P:trehalose catabolic process"/>
    <property type="evidence" value="ECO:0007669"/>
    <property type="project" value="TreeGrafter"/>
</dbReference>
<dbReference type="Gene3D" id="1.50.10.10">
    <property type="match status" value="1"/>
</dbReference>
<dbReference type="GO" id="GO:0004555">
    <property type="term" value="F:alpha,alpha-trehalase activity"/>
    <property type="evidence" value="ECO:0007669"/>
    <property type="project" value="UniProtKB-EC"/>
</dbReference>
<keyword evidence="10" id="KW-0732">Signal</keyword>
<evidence type="ECO:0000256" key="7">
    <source>
        <dbReference type="ARBA" id="ARBA00022807"/>
    </source>
</evidence>
<evidence type="ECO:0000313" key="12">
    <source>
        <dbReference type="Proteomes" id="UP000887572"/>
    </source>
</evidence>
<dbReference type="EC" id="3.2.1.28" evidence="3 8"/>
<dbReference type="PROSITE" id="PS00139">
    <property type="entry name" value="THIOL_PROTEASE_CYS"/>
    <property type="match status" value="1"/>
</dbReference>
<dbReference type="InterPro" id="IPR000169">
    <property type="entry name" value="Pept_cys_AS"/>
</dbReference>
<dbReference type="AlphaFoldDB" id="A0A914GVW5"/>
<dbReference type="Gene3D" id="3.90.70.10">
    <property type="entry name" value="Cysteine proteinases"/>
    <property type="match status" value="1"/>
</dbReference>
<evidence type="ECO:0000256" key="3">
    <source>
        <dbReference type="ARBA" id="ARBA00012757"/>
    </source>
</evidence>
<protein>
    <recommendedName>
        <fullName evidence="4 8">Trehalase</fullName>
        <ecNumber evidence="3 8">3.2.1.28</ecNumber>
    </recommendedName>
    <alternativeName>
        <fullName evidence="8">Alpha-trehalose glucohydrolase</fullName>
    </alternativeName>
</protein>
<dbReference type="SUPFAM" id="SSF48208">
    <property type="entry name" value="Six-hairpin glycosidases"/>
    <property type="match status" value="1"/>
</dbReference>
<feature type="signal peptide" evidence="10">
    <location>
        <begin position="1"/>
        <end position="25"/>
    </location>
</feature>
<dbReference type="InterPro" id="IPR001661">
    <property type="entry name" value="Glyco_hydro_37"/>
</dbReference>
<evidence type="ECO:0000259" key="11">
    <source>
        <dbReference type="SMART" id="SM00645"/>
    </source>
</evidence>
<dbReference type="GO" id="GO:0006508">
    <property type="term" value="P:proteolysis"/>
    <property type="evidence" value="ECO:0007669"/>
    <property type="project" value="UniProtKB-KW"/>
</dbReference>
<dbReference type="SMART" id="SM00645">
    <property type="entry name" value="Pept_C1"/>
    <property type="match status" value="1"/>
</dbReference>
<keyword evidence="6 8" id="KW-0378">Hydrolase</keyword>
<evidence type="ECO:0000313" key="13">
    <source>
        <dbReference type="WBParaSite" id="Gr19_v10_g11676.t1"/>
    </source>
</evidence>
<evidence type="ECO:0000256" key="10">
    <source>
        <dbReference type="SAM" id="SignalP"/>
    </source>
</evidence>
<evidence type="ECO:0000256" key="4">
    <source>
        <dbReference type="ARBA" id="ARBA00019905"/>
    </source>
</evidence>
<accession>A0A914GVW5</accession>
<dbReference type="InterPro" id="IPR008928">
    <property type="entry name" value="6-hairpin_glycosidase_sf"/>
</dbReference>
<evidence type="ECO:0000256" key="8">
    <source>
        <dbReference type="RuleBase" id="RU361180"/>
    </source>
</evidence>
<keyword evidence="12" id="KW-1185">Reference proteome</keyword>
<feature type="region of interest" description="Disordered" evidence="9">
    <location>
        <begin position="258"/>
        <end position="279"/>
    </location>
</feature>
<reference evidence="13" key="1">
    <citation type="submission" date="2022-11" db="UniProtKB">
        <authorList>
            <consortium name="WormBaseParasite"/>
        </authorList>
    </citation>
    <scope>IDENTIFICATION</scope>
</reference>
<name>A0A914GVW5_GLORO</name>
<dbReference type="PANTHER" id="PTHR23403:SF1">
    <property type="entry name" value="TREHALASE"/>
    <property type="match status" value="1"/>
</dbReference>
<feature type="domain" description="Peptidase C1A papain C-terminal" evidence="11">
    <location>
        <begin position="964"/>
        <end position="1238"/>
    </location>
</feature>
<keyword evidence="7" id="KW-0788">Thiol protease</keyword>
<dbReference type="PANTHER" id="PTHR23403">
    <property type="entry name" value="TREHALASE"/>
    <property type="match status" value="1"/>
</dbReference>
<keyword evidence="8" id="KW-0326">Glycosidase</keyword>
<evidence type="ECO:0000256" key="1">
    <source>
        <dbReference type="ARBA" id="ARBA00001576"/>
    </source>
</evidence>
<dbReference type="Pfam" id="PF00112">
    <property type="entry name" value="Peptidase_C1"/>
    <property type="match status" value="1"/>
</dbReference>
<dbReference type="Proteomes" id="UP000887572">
    <property type="component" value="Unplaced"/>
</dbReference>
<dbReference type="InterPro" id="IPR038765">
    <property type="entry name" value="Papain-like_cys_pep_sf"/>
</dbReference>
<comment type="similarity">
    <text evidence="2 8">Belongs to the glycosyl hydrolase 37 family.</text>
</comment>
<dbReference type="InterPro" id="IPR000668">
    <property type="entry name" value="Peptidase_C1A_C"/>
</dbReference>
<dbReference type="InterPro" id="IPR012341">
    <property type="entry name" value="6hp_glycosidase-like_sf"/>
</dbReference>
<feature type="chain" id="PRO_5037387146" description="Trehalase" evidence="10">
    <location>
        <begin position="26"/>
        <end position="1241"/>
    </location>
</feature>
<organism evidence="12 13">
    <name type="scientific">Globodera rostochiensis</name>
    <name type="common">Golden nematode worm</name>
    <name type="synonym">Heterodera rostochiensis</name>
    <dbReference type="NCBI Taxonomy" id="31243"/>
    <lineage>
        <taxon>Eukaryota</taxon>
        <taxon>Metazoa</taxon>
        <taxon>Ecdysozoa</taxon>
        <taxon>Nematoda</taxon>
        <taxon>Chromadorea</taxon>
        <taxon>Rhabditida</taxon>
        <taxon>Tylenchina</taxon>
        <taxon>Tylenchomorpha</taxon>
        <taxon>Tylenchoidea</taxon>
        <taxon>Heteroderidae</taxon>
        <taxon>Heteroderinae</taxon>
        <taxon>Globodera</taxon>
    </lineage>
</organism>
<evidence type="ECO:0000256" key="2">
    <source>
        <dbReference type="ARBA" id="ARBA00005615"/>
    </source>
</evidence>
<evidence type="ECO:0000256" key="9">
    <source>
        <dbReference type="SAM" id="MobiDB-lite"/>
    </source>
</evidence>